<keyword evidence="9" id="KW-1185">Reference proteome</keyword>
<gene>
    <name evidence="8" type="ORF">LUZ63_012017</name>
</gene>
<feature type="domain" description="SBP-type" evidence="7">
    <location>
        <begin position="129"/>
        <end position="206"/>
    </location>
</feature>
<dbReference type="GO" id="GO:0008270">
    <property type="term" value="F:zinc ion binding"/>
    <property type="evidence" value="ECO:0007669"/>
    <property type="project" value="UniProtKB-KW"/>
</dbReference>
<dbReference type="AlphaFoldDB" id="A0A9Q0CJW8"/>
<keyword evidence="2 4" id="KW-0863">Zinc-finger</keyword>
<evidence type="ECO:0000256" key="2">
    <source>
        <dbReference type="ARBA" id="ARBA00022771"/>
    </source>
</evidence>
<dbReference type="PANTHER" id="PTHR31251:SF108">
    <property type="entry name" value="SQUAMOSA PROMOTER-BINDING-LIKE PROTEIN 7"/>
    <property type="match status" value="1"/>
</dbReference>
<feature type="region of interest" description="Disordered" evidence="5">
    <location>
        <begin position="679"/>
        <end position="717"/>
    </location>
</feature>
<evidence type="ECO:0000256" key="3">
    <source>
        <dbReference type="ARBA" id="ARBA00022833"/>
    </source>
</evidence>
<dbReference type="InterPro" id="IPR044817">
    <property type="entry name" value="SBP-like"/>
</dbReference>
<evidence type="ECO:0000313" key="9">
    <source>
        <dbReference type="Proteomes" id="UP001151287"/>
    </source>
</evidence>
<dbReference type="Gene3D" id="4.10.1100.10">
    <property type="entry name" value="Transcription factor, SBP-box domain"/>
    <property type="match status" value="1"/>
</dbReference>
<evidence type="ECO:0000256" key="5">
    <source>
        <dbReference type="SAM" id="MobiDB-lite"/>
    </source>
</evidence>
<dbReference type="OrthoDB" id="514967at2759"/>
<feature type="transmembrane region" description="Helical" evidence="6">
    <location>
        <begin position="756"/>
        <end position="775"/>
    </location>
</feature>
<feature type="region of interest" description="Disordered" evidence="5">
    <location>
        <begin position="39"/>
        <end position="70"/>
    </location>
</feature>
<dbReference type="GO" id="GO:0003677">
    <property type="term" value="F:DNA binding"/>
    <property type="evidence" value="ECO:0007669"/>
    <property type="project" value="InterPro"/>
</dbReference>
<accession>A0A9Q0CJW8</accession>
<dbReference type="SUPFAM" id="SSF103612">
    <property type="entry name" value="SBT domain"/>
    <property type="match status" value="1"/>
</dbReference>
<keyword evidence="1" id="KW-0479">Metal-binding</keyword>
<feature type="compositionally biased region" description="Polar residues" evidence="5">
    <location>
        <begin position="235"/>
        <end position="250"/>
    </location>
</feature>
<name>A0A9Q0CJW8_9POAL</name>
<dbReference type="Pfam" id="PF03110">
    <property type="entry name" value="SBP"/>
    <property type="match status" value="1"/>
</dbReference>
<dbReference type="Pfam" id="PF26102">
    <property type="entry name" value="Ig_SPL7"/>
    <property type="match status" value="1"/>
</dbReference>
<dbReference type="InterPro" id="IPR004333">
    <property type="entry name" value="SBP_dom"/>
</dbReference>
<keyword evidence="6" id="KW-0812">Transmembrane</keyword>
<reference evidence="8" key="1">
    <citation type="journal article" date="2022" name="Cell">
        <title>Repeat-based holocentromeres influence genome architecture and karyotype evolution.</title>
        <authorList>
            <person name="Hofstatter P.G."/>
            <person name="Thangavel G."/>
            <person name="Lux T."/>
            <person name="Neumann P."/>
            <person name="Vondrak T."/>
            <person name="Novak P."/>
            <person name="Zhang M."/>
            <person name="Costa L."/>
            <person name="Castellani M."/>
            <person name="Scott A."/>
            <person name="Toegelov H."/>
            <person name="Fuchs J."/>
            <person name="Mata-Sucre Y."/>
            <person name="Dias Y."/>
            <person name="Vanzela A.L.L."/>
            <person name="Huettel B."/>
            <person name="Almeida C.C.S."/>
            <person name="Simkova H."/>
            <person name="Souza G."/>
            <person name="Pedrosa-Harand A."/>
            <person name="Macas J."/>
            <person name="Mayer K.F.X."/>
            <person name="Houben A."/>
            <person name="Marques A."/>
        </authorList>
    </citation>
    <scope>NUCLEOTIDE SEQUENCE</scope>
    <source>
        <strain evidence="8">RhyBre1mFocal</strain>
    </source>
</reference>
<feature type="compositionally biased region" description="Basic residues" evidence="5">
    <location>
        <begin position="197"/>
        <end position="208"/>
    </location>
</feature>
<dbReference type="PANTHER" id="PTHR31251">
    <property type="entry name" value="SQUAMOSA PROMOTER-BINDING-LIKE PROTEIN 4"/>
    <property type="match status" value="1"/>
</dbReference>
<keyword evidence="6" id="KW-0472">Membrane</keyword>
<dbReference type="Proteomes" id="UP001151287">
    <property type="component" value="Unassembled WGS sequence"/>
</dbReference>
<sequence>MEDPSFSADDPTSLWDWDNLLNFPLNPDEISDEHLNLPWTDGLHSGDHPPQPIEESVQALPRPPTPVEEFGKVRKRDPRLICPNYLAGRVPCACPELDEKAAEEEEVVVEIMAGARKRVRKGGSGVQIEIRCQVPGCEADIKELKGYHRRHRVCLRCANATYVVLEGEQKRYCQQCGKFHVLSDFDEGKRSCRRKLERHNKRRRRRPDSKHEPEREMEDQVDILTDLTCDGQPGGETSQGVGSETVLSNKSFDKETPTGSDEGTASPNCTLPNMPNEQSNSVISFMANGKASEEQKLDNTKPLHSSLAYDNRSVYSSSCPTGRISFKLYDWNPAEFPRRLRHQIFEWLASMPVELEGYIRPGCTILTLFIAMPQIMWDKLSRDAATLVKDLVDAPGSMLVGRGAFFIQLDNAIIQILKDGTSMMNIRMEVHAPRIHYVHPTYFEVGKPIEFVVCGSYLNQPKFRSLVSFNGKYVKHKCSQVGYKTKDGQAHRNEEDYFSRSDHEMLKINITQAEMEIHGPAFIEVENVSGLSNFVPVLFGSKQICTELAKIQEKALSTAPVRHSHLCEHFVSRQNAISQLLLDIAWLQRKPNSDEYRNKLNTVNIQRLTCLLRFLVVNDLVNLLEIVLYSLKNLFGSEVLSDLERDRNDTDVAEFLDLVDHAKECLGCAAKDGVAPDPGLSKYTNPDDDSRLSTACTNQEEDASREDEQCSPSTSYTEDEGVVLLQRETARGNCYNSQVGRTWSVAYPGGFTRARFAAFVMVAVLVCVCACIVLFHPHKSRSFAMSVRRCMYWNSASQAG</sequence>
<feature type="compositionally biased region" description="Polar residues" evidence="5">
    <location>
        <begin position="257"/>
        <end position="279"/>
    </location>
</feature>
<proteinExistence type="predicted"/>
<dbReference type="PROSITE" id="PS51141">
    <property type="entry name" value="ZF_SBP"/>
    <property type="match status" value="1"/>
</dbReference>
<evidence type="ECO:0000259" key="7">
    <source>
        <dbReference type="PROSITE" id="PS51141"/>
    </source>
</evidence>
<dbReference type="InterPro" id="IPR036893">
    <property type="entry name" value="SBP_sf"/>
</dbReference>
<keyword evidence="3" id="KW-0862">Zinc</keyword>
<evidence type="ECO:0000256" key="4">
    <source>
        <dbReference type="PROSITE-ProRule" id="PRU00470"/>
    </source>
</evidence>
<dbReference type="GO" id="GO:0005634">
    <property type="term" value="C:nucleus"/>
    <property type="evidence" value="ECO:0007669"/>
    <property type="project" value="InterPro"/>
</dbReference>
<protein>
    <recommendedName>
        <fullName evidence="7">SBP-type domain-containing protein</fullName>
    </recommendedName>
</protein>
<evidence type="ECO:0000256" key="1">
    <source>
        <dbReference type="ARBA" id="ARBA00022723"/>
    </source>
</evidence>
<evidence type="ECO:0000256" key="6">
    <source>
        <dbReference type="SAM" id="Phobius"/>
    </source>
</evidence>
<comment type="caution">
    <text evidence="8">The sequence shown here is derived from an EMBL/GenBank/DDBJ whole genome shotgun (WGS) entry which is preliminary data.</text>
</comment>
<keyword evidence="6" id="KW-1133">Transmembrane helix</keyword>
<dbReference type="EMBL" id="JAMQYH010000003">
    <property type="protein sequence ID" value="KAJ1695319.1"/>
    <property type="molecule type" value="Genomic_DNA"/>
</dbReference>
<evidence type="ECO:0000313" key="8">
    <source>
        <dbReference type="EMBL" id="KAJ1695319.1"/>
    </source>
</evidence>
<feature type="region of interest" description="Disordered" evidence="5">
    <location>
        <begin position="197"/>
        <end position="279"/>
    </location>
</feature>
<organism evidence="8 9">
    <name type="scientific">Rhynchospora breviuscula</name>
    <dbReference type="NCBI Taxonomy" id="2022672"/>
    <lineage>
        <taxon>Eukaryota</taxon>
        <taxon>Viridiplantae</taxon>
        <taxon>Streptophyta</taxon>
        <taxon>Embryophyta</taxon>
        <taxon>Tracheophyta</taxon>
        <taxon>Spermatophyta</taxon>
        <taxon>Magnoliopsida</taxon>
        <taxon>Liliopsida</taxon>
        <taxon>Poales</taxon>
        <taxon>Cyperaceae</taxon>
        <taxon>Cyperoideae</taxon>
        <taxon>Rhynchosporeae</taxon>
        <taxon>Rhynchospora</taxon>
    </lineage>
</organism>